<dbReference type="Pfam" id="PF01473">
    <property type="entry name" value="Choline_bind_1"/>
    <property type="match status" value="1"/>
</dbReference>
<evidence type="ECO:0000313" key="3">
    <source>
        <dbReference type="EMBL" id="MTD60173.1"/>
    </source>
</evidence>
<comment type="caution">
    <text evidence="3">The sequence shown here is derived from an EMBL/GenBank/DDBJ whole genome shotgun (WGS) entry which is preliminary data.</text>
</comment>
<dbReference type="InterPro" id="IPR018337">
    <property type="entry name" value="Cell_wall/Cho-bd_repeat"/>
</dbReference>
<dbReference type="AlphaFoldDB" id="A0A844GDX9"/>
<keyword evidence="1" id="KW-0677">Repeat</keyword>
<evidence type="ECO:0000256" key="1">
    <source>
        <dbReference type="ARBA" id="ARBA00022737"/>
    </source>
</evidence>
<evidence type="ECO:0000256" key="2">
    <source>
        <dbReference type="PROSITE-ProRule" id="PRU00591"/>
    </source>
</evidence>
<feature type="repeat" description="Cell wall-binding" evidence="2">
    <location>
        <begin position="230"/>
        <end position="249"/>
    </location>
</feature>
<feature type="repeat" description="Cell wall-binding" evidence="2">
    <location>
        <begin position="38"/>
        <end position="57"/>
    </location>
</feature>
<gene>
    <name evidence="3" type="ORF">GKZ57_02565</name>
</gene>
<dbReference type="SUPFAM" id="SSF69360">
    <property type="entry name" value="Cell wall binding repeat"/>
    <property type="match status" value="2"/>
</dbReference>
<protein>
    <submittedName>
        <fullName evidence="3">N-acetylmuramoyl-L-alanine amidase family protein</fullName>
    </submittedName>
</protein>
<dbReference type="Gene3D" id="2.10.270.10">
    <property type="entry name" value="Cholin Binding"/>
    <property type="match status" value="2"/>
</dbReference>
<name>A0A844GDX9_9FIRM</name>
<organism evidence="3 4">
    <name type="scientific">Blautia luti DSM 14534 = JCM 17040</name>
    <dbReference type="NCBI Taxonomy" id="649762"/>
    <lineage>
        <taxon>Bacteria</taxon>
        <taxon>Bacillati</taxon>
        <taxon>Bacillota</taxon>
        <taxon>Clostridia</taxon>
        <taxon>Lachnospirales</taxon>
        <taxon>Lachnospiraceae</taxon>
        <taxon>Blautia</taxon>
    </lineage>
</organism>
<proteinExistence type="predicted"/>
<dbReference type="EMBL" id="WMBC01000001">
    <property type="protein sequence ID" value="MTD60173.1"/>
    <property type="molecule type" value="Genomic_DNA"/>
</dbReference>
<dbReference type="PROSITE" id="PS51170">
    <property type="entry name" value="CW"/>
    <property type="match status" value="3"/>
</dbReference>
<sequence length="490" mass="54716">MQNVNKKFRSWGILLLLLFFAVGVSVLFNASDVQAKTKTGFVTINGKSYYIKEDGSKLKGWLELNGKKYYFNKSTGVQVKGWVKNSKGQKRYFSKGAGVMLTGWVTDSKGQKRYFNTRTGYMQTRWLTLKGRKYYFYSQSGVAACKTFLTDSKKNTRYFTSACYMLTGWAKNSKNESRYFESSDGIMAKGFTTLSGKTYYFNTRSGKMVTGWKTINYNKYYFDKSTGVMATGEVTINGKKYKFNSNGVMIDTTSPTGTKTIKNYLAGALQPVGKALYVWGGGWNDSTRKGISSTMTNFYNSQSSSYDYNNYRDLSTANRAKGFDCSGFVGWAAYQIMQSKSGIGSGYTVVSGEIGSLYKSNGWGSIRTQANLASSNWKVYPGDVGYDSGHTWIILGQCKDKSAVIVHSTPNAGVQISGTPTPSGSYSSQAITLAQKYMSRYAGYTKYDYHTSSGNYIRRGNYFRWNRSTLSDPDGYLNMTADQILADLFN</sequence>
<feature type="repeat" description="Cell wall-binding" evidence="2">
    <location>
        <begin position="209"/>
        <end position="228"/>
    </location>
</feature>
<dbReference type="Pfam" id="PF19127">
    <property type="entry name" value="Choline_bind_3"/>
    <property type="match status" value="2"/>
</dbReference>
<reference evidence="3 4" key="1">
    <citation type="submission" date="2019-11" db="EMBL/GenBank/DDBJ databases">
        <title>Draft genome sequence of Blautia luti DSM 14534T, isolated from human stool.</title>
        <authorList>
            <person name="Ortiz R."/>
            <person name="Melis-Arcos F."/>
            <person name="Covarrubias P."/>
            <person name="Cardenas J.P."/>
            <person name="Perez-Donoso J."/>
            <person name="Almonacid D."/>
        </authorList>
    </citation>
    <scope>NUCLEOTIDE SEQUENCE [LARGE SCALE GENOMIC DNA]</scope>
    <source>
        <strain evidence="3 4">DSM 14534</strain>
    </source>
</reference>
<accession>A0A844GDX9</accession>
<dbReference type="Proteomes" id="UP000437824">
    <property type="component" value="Unassembled WGS sequence"/>
</dbReference>
<dbReference type="RefSeq" id="WP_118511111.1">
    <property type="nucleotide sequence ID" value="NZ_WMBC01000001.1"/>
</dbReference>
<evidence type="ECO:0000313" key="4">
    <source>
        <dbReference type="Proteomes" id="UP000437824"/>
    </source>
</evidence>
<dbReference type="Gene3D" id="3.90.1720.10">
    <property type="entry name" value="endopeptidase domain like (from Nostoc punctiforme)"/>
    <property type="match status" value="1"/>
</dbReference>